<keyword evidence="3" id="KW-1185">Reference proteome</keyword>
<evidence type="ECO:0000313" key="3">
    <source>
        <dbReference type="Proteomes" id="UP000554482"/>
    </source>
</evidence>
<dbReference type="PANTHER" id="PTHR36617">
    <property type="entry name" value="PROTEIN, PUTATIVE-RELATED"/>
    <property type="match status" value="1"/>
</dbReference>
<evidence type="ECO:0000313" key="2">
    <source>
        <dbReference type="EMBL" id="KAF5178681.1"/>
    </source>
</evidence>
<dbReference type="OrthoDB" id="1747089at2759"/>
<accession>A0A7J6V1L3</accession>
<dbReference type="InterPro" id="IPR026960">
    <property type="entry name" value="RVT-Znf"/>
</dbReference>
<organism evidence="2 3">
    <name type="scientific">Thalictrum thalictroides</name>
    <name type="common">Rue-anemone</name>
    <name type="synonym">Anemone thalictroides</name>
    <dbReference type="NCBI Taxonomy" id="46969"/>
    <lineage>
        <taxon>Eukaryota</taxon>
        <taxon>Viridiplantae</taxon>
        <taxon>Streptophyta</taxon>
        <taxon>Embryophyta</taxon>
        <taxon>Tracheophyta</taxon>
        <taxon>Spermatophyta</taxon>
        <taxon>Magnoliopsida</taxon>
        <taxon>Ranunculales</taxon>
        <taxon>Ranunculaceae</taxon>
        <taxon>Thalictroideae</taxon>
        <taxon>Thalictrum</taxon>
    </lineage>
</organism>
<evidence type="ECO:0000259" key="1">
    <source>
        <dbReference type="Pfam" id="PF13966"/>
    </source>
</evidence>
<dbReference type="Pfam" id="PF13966">
    <property type="entry name" value="zf-RVT"/>
    <property type="match status" value="1"/>
</dbReference>
<dbReference type="PANTHER" id="PTHR36617:SF15">
    <property type="entry name" value="REVERSE TRANSCRIPTASE ZINC-BINDING DOMAIN-CONTAINING PROTEIN"/>
    <property type="match status" value="1"/>
</dbReference>
<dbReference type="EMBL" id="JABWDY010039761">
    <property type="protein sequence ID" value="KAF5178681.1"/>
    <property type="molecule type" value="Genomic_DNA"/>
</dbReference>
<feature type="domain" description="Reverse transcriptase zinc-binding" evidence="1">
    <location>
        <begin position="62"/>
        <end position="152"/>
    </location>
</feature>
<proteinExistence type="predicted"/>
<protein>
    <recommendedName>
        <fullName evidence="1">Reverse transcriptase zinc-binding domain-containing protein</fullName>
    </recommendedName>
</protein>
<gene>
    <name evidence="2" type="ORF">FRX31_031732</name>
</gene>
<dbReference type="Proteomes" id="UP000554482">
    <property type="component" value="Unassembled WGS sequence"/>
</dbReference>
<name>A0A7J6V1L3_THATH</name>
<comment type="caution">
    <text evidence="2">The sequence shown here is derived from an EMBL/GenBank/DDBJ whole genome shotgun (WGS) entry which is preliminary data.</text>
</comment>
<sequence>MKDGSVRDHYEDGYGWNANLRRTLFRESERTQLDSLMGMLGNVSLNEEEDEWEWVLEKSNVFSVKSCYEFLEKEVYIRESGNVQFPWKRIWEDKIPTNVKFFKWTFHWDRLLTVDRLQKLGLIMPNRCGLCKEAEENGDHIFLNCRFTRRVWEELVTVKADTRYTLNNCTKAKEFMLEWKDFNSKDLAFYVWAILPSAVLWVLWKLRNEVIFNDGQVVFEETMTVIKATIWSWLEMNTRAMEYRKAFKFTDMLYGWRLIMCEQW</sequence>
<dbReference type="AlphaFoldDB" id="A0A7J6V1L3"/>
<reference evidence="2 3" key="1">
    <citation type="submission" date="2020-06" db="EMBL/GenBank/DDBJ databases">
        <title>Transcriptomic and genomic resources for Thalictrum thalictroides and T. hernandezii: Facilitating candidate gene discovery in an emerging model plant lineage.</title>
        <authorList>
            <person name="Arias T."/>
            <person name="Riano-Pachon D.M."/>
            <person name="Di Stilio V.S."/>
        </authorList>
    </citation>
    <scope>NUCLEOTIDE SEQUENCE [LARGE SCALE GENOMIC DNA]</scope>
    <source>
        <strain evidence="3">cv. WT478/WT964</strain>
        <tissue evidence="2">Leaves</tissue>
    </source>
</reference>